<name>A0ABV3S923_9GAMM</name>
<dbReference type="SUPFAM" id="SSF52540">
    <property type="entry name" value="P-loop containing nucleoside triphosphate hydrolases"/>
    <property type="match status" value="1"/>
</dbReference>
<dbReference type="Pfam" id="PF00437">
    <property type="entry name" value="T2SSE"/>
    <property type="match status" value="1"/>
</dbReference>
<organism evidence="5 6">
    <name type="scientific">Spiribacter onubensis</name>
    <dbReference type="NCBI Taxonomy" id="3122420"/>
    <lineage>
        <taxon>Bacteria</taxon>
        <taxon>Pseudomonadati</taxon>
        <taxon>Pseudomonadota</taxon>
        <taxon>Gammaproteobacteria</taxon>
        <taxon>Chromatiales</taxon>
        <taxon>Ectothiorhodospiraceae</taxon>
        <taxon>Spiribacter</taxon>
    </lineage>
</organism>
<protein>
    <submittedName>
        <fullName evidence="5">ATPase, T2SS/T4P/T4SS family</fullName>
    </submittedName>
</protein>
<evidence type="ECO:0000259" key="4">
    <source>
        <dbReference type="PROSITE" id="PS00662"/>
    </source>
</evidence>
<evidence type="ECO:0000313" key="5">
    <source>
        <dbReference type="EMBL" id="MEX0385534.1"/>
    </source>
</evidence>
<dbReference type="Gene3D" id="3.30.450.90">
    <property type="match status" value="1"/>
</dbReference>
<dbReference type="Gene3D" id="3.40.50.300">
    <property type="entry name" value="P-loop containing nucleotide triphosphate hydrolases"/>
    <property type="match status" value="1"/>
</dbReference>
<dbReference type="InterPro" id="IPR037257">
    <property type="entry name" value="T2SS_E_N_sf"/>
</dbReference>
<comment type="similarity">
    <text evidence="1">Belongs to the GSP E family.</text>
</comment>
<keyword evidence="3" id="KW-0067">ATP-binding</keyword>
<evidence type="ECO:0000256" key="1">
    <source>
        <dbReference type="ARBA" id="ARBA00006611"/>
    </source>
</evidence>
<sequence>MDAIVRRPTLARRLVKQGVLGAAQADRIVAEARRTGRPLVRQLLDSGTLTPATIADAAAEAFGIERMSGAELEPDPALLERIDPEIIRRHQALPLARQDGVLRVAVSDPANVAALNELRFHTDLPVEPVLADDDTLTARIATLGGGVEALGQELASAPRAETEVRDGAGSPPEDDTPVIRYINELLRRAIREQASDIHLEPFEAHCRVRFRRDGLLQEVAHPPVDMADRLVARLKVMARMDIAERRLPQDGRLRMDTDDGEAVDFRVSTVPTLFGEKLVLRLLDSATTALGLEALGLETDQLAAYRAAIDRPHGMILVTGPTGSGKTVTLYSALQQLNHSSRNILTVEDPVEIKLPGVNQISVNSRIGLDFPETLRAFLRQDPDIMMVGEIRDRETAEIAIKAAQTGHLVLSTLHTNDAPGAITRLVNMGIPRWNIAASVILVSAQRLVRRLCPHCRRPARIPPDGRFFEAAGCPRCLNGYRGRLGIHEVMPMTDAITTRILQNDRDTTLADDLRATGLRRLRDAGLAKAAEGLTSLGEIDRVTRG</sequence>
<dbReference type="PANTHER" id="PTHR30258:SF1">
    <property type="entry name" value="PROTEIN TRANSPORT PROTEIN HOFB HOMOLOG"/>
    <property type="match status" value="1"/>
</dbReference>
<dbReference type="RefSeq" id="WP_367966018.1">
    <property type="nucleotide sequence ID" value="NZ_JBAKFJ010000001.1"/>
</dbReference>
<dbReference type="Pfam" id="PF05157">
    <property type="entry name" value="MshEN"/>
    <property type="match status" value="1"/>
</dbReference>
<dbReference type="InterPro" id="IPR007831">
    <property type="entry name" value="T2SS_GspE_N"/>
</dbReference>
<evidence type="ECO:0000313" key="6">
    <source>
        <dbReference type="Proteomes" id="UP001556653"/>
    </source>
</evidence>
<proteinExistence type="inferred from homology"/>
<dbReference type="Gene3D" id="3.30.300.160">
    <property type="entry name" value="Type II secretion system, protein E, N-terminal domain"/>
    <property type="match status" value="1"/>
</dbReference>
<dbReference type="InterPro" id="IPR027417">
    <property type="entry name" value="P-loop_NTPase"/>
</dbReference>
<feature type="domain" description="Bacterial type II secretion system protein E" evidence="4">
    <location>
        <begin position="379"/>
        <end position="393"/>
    </location>
</feature>
<dbReference type="Proteomes" id="UP001556653">
    <property type="component" value="Unassembled WGS sequence"/>
</dbReference>
<dbReference type="PANTHER" id="PTHR30258">
    <property type="entry name" value="TYPE II SECRETION SYSTEM PROTEIN GSPE-RELATED"/>
    <property type="match status" value="1"/>
</dbReference>
<keyword evidence="6" id="KW-1185">Reference proteome</keyword>
<keyword evidence="2" id="KW-0547">Nucleotide-binding</keyword>
<comment type="caution">
    <text evidence="5">The sequence shown here is derived from an EMBL/GenBank/DDBJ whole genome shotgun (WGS) entry which is preliminary data.</text>
</comment>
<accession>A0ABV3S923</accession>
<evidence type="ECO:0000256" key="2">
    <source>
        <dbReference type="ARBA" id="ARBA00022741"/>
    </source>
</evidence>
<dbReference type="SUPFAM" id="SSF160246">
    <property type="entry name" value="EspE N-terminal domain-like"/>
    <property type="match status" value="1"/>
</dbReference>
<evidence type="ECO:0000256" key="3">
    <source>
        <dbReference type="ARBA" id="ARBA00022840"/>
    </source>
</evidence>
<dbReference type="PROSITE" id="PS00662">
    <property type="entry name" value="T2SP_E"/>
    <property type="match status" value="1"/>
</dbReference>
<reference evidence="5 6" key="1">
    <citation type="submission" date="2024-02" db="EMBL/GenBank/DDBJ databases">
        <title>New especies of Spiribacter isolated from saline water.</title>
        <authorList>
            <person name="Leon M.J."/>
            <person name="De La Haba R."/>
            <person name="Sanchez-Porro C."/>
            <person name="Ventosa A."/>
        </authorList>
    </citation>
    <scope>NUCLEOTIDE SEQUENCE [LARGE SCALE GENOMIC DNA]</scope>
    <source>
        <strain evidence="6">ag22IC4-227</strain>
    </source>
</reference>
<gene>
    <name evidence="5" type="ORF">V6X64_00810</name>
</gene>
<dbReference type="InterPro" id="IPR001482">
    <property type="entry name" value="T2SS/T4SS_dom"/>
</dbReference>
<dbReference type="EMBL" id="JBAKFJ010000001">
    <property type="protein sequence ID" value="MEX0385534.1"/>
    <property type="molecule type" value="Genomic_DNA"/>
</dbReference>
<dbReference type="CDD" id="cd01129">
    <property type="entry name" value="PulE-GspE-like"/>
    <property type="match status" value="1"/>
</dbReference>